<evidence type="ECO:0000256" key="1">
    <source>
        <dbReference type="ARBA" id="ARBA00022741"/>
    </source>
</evidence>
<proteinExistence type="inferred from homology"/>
<feature type="region of interest" description="Disordered" evidence="8">
    <location>
        <begin position="37"/>
        <end position="121"/>
    </location>
</feature>
<comment type="function">
    <text evidence="7">RNA helicase.</text>
</comment>
<evidence type="ECO:0000313" key="11">
    <source>
        <dbReference type="EnsemblMetazoa" id="XP_031784897"/>
    </source>
</evidence>
<protein>
    <recommendedName>
        <fullName evidence="7">ATP-dependent RNA helicase</fullName>
        <ecNumber evidence="7">3.6.4.13</ecNumber>
    </recommendedName>
</protein>
<evidence type="ECO:0000256" key="5">
    <source>
        <dbReference type="ARBA" id="ARBA00022884"/>
    </source>
</evidence>
<dbReference type="InterPro" id="IPR000629">
    <property type="entry name" value="RNA-helicase_DEAD-box_CS"/>
</dbReference>
<dbReference type="Pfam" id="PF00271">
    <property type="entry name" value="Helicase_C"/>
    <property type="match status" value="1"/>
</dbReference>
<evidence type="ECO:0000256" key="3">
    <source>
        <dbReference type="ARBA" id="ARBA00022806"/>
    </source>
</evidence>
<dbReference type="PROSITE" id="PS51192">
    <property type="entry name" value="HELICASE_ATP_BIND_1"/>
    <property type="match status" value="1"/>
</dbReference>
<evidence type="ECO:0000256" key="8">
    <source>
        <dbReference type="SAM" id="MobiDB-lite"/>
    </source>
</evidence>
<feature type="compositionally biased region" description="Polar residues" evidence="8">
    <location>
        <begin position="102"/>
        <end position="111"/>
    </location>
</feature>
<dbReference type="PROSITE" id="PS51194">
    <property type="entry name" value="HELICASE_CTER"/>
    <property type="match status" value="1"/>
</dbReference>
<keyword evidence="1 6" id="KW-0547">Nucleotide-binding</keyword>
<dbReference type="GO" id="GO:0005524">
    <property type="term" value="F:ATP binding"/>
    <property type="evidence" value="ECO:0007669"/>
    <property type="project" value="UniProtKB-UniRule"/>
</dbReference>
<dbReference type="SMART" id="SM00487">
    <property type="entry name" value="DEXDc"/>
    <property type="match status" value="1"/>
</dbReference>
<keyword evidence="2 6" id="KW-0378">Hydrolase</keyword>
<dbReference type="FunCoup" id="A0A7M7T9J1">
    <property type="interactions" value="2353"/>
</dbReference>
<dbReference type="GO" id="GO:0003723">
    <property type="term" value="F:RNA binding"/>
    <property type="evidence" value="ECO:0007669"/>
    <property type="project" value="UniProtKB-UniRule"/>
</dbReference>
<feature type="domain" description="Helicase C-terminal" evidence="10">
    <location>
        <begin position="446"/>
        <end position="591"/>
    </location>
</feature>
<feature type="domain" description="Helicase ATP-binding" evidence="9">
    <location>
        <begin position="214"/>
        <end position="398"/>
    </location>
</feature>
<evidence type="ECO:0000313" key="12">
    <source>
        <dbReference type="Proteomes" id="UP000002358"/>
    </source>
</evidence>
<feature type="compositionally biased region" description="Basic residues" evidence="8">
    <location>
        <begin position="81"/>
        <end position="92"/>
    </location>
</feature>
<dbReference type="OrthoDB" id="3370at2759"/>
<dbReference type="SMR" id="A0A7M7T9J1"/>
<dbReference type="InterPro" id="IPR001650">
    <property type="entry name" value="Helicase_C-like"/>
</dbReference>
<keyword evidence="3 6" id="KW-0347">Helicase</keyword>
<dbReference type="Proteomes" id="UP000002358">
    <property type="component" value="Chromosome 4"/>
</dbReference>
<accession>A0A7M7T9J1</accession>
<comment type="catalytic activity">
    <reaction evidence="7">
        <text>ATP + H2O = ADP + phosphate + H(+)</text>
        <dbReference type="Rhea" id="RHEA:13065"/>
        <dbReference type="ChEBI" id="CHEBI:15377"/>
        <dbReference type="ChEBI" id="CHEBI:15378"/>
        <dbReference type="ChEBI" id="CHEBI:30616"/>
        <dbReference type="ChEBI" id="CHEBI:43474"/>
        <dbReference type="ChEBI" id="CHEBI:456216"/>
        <dbReference type="EC" id="3.6.4.13"/>
    </reaction>
</comment>
<feature type="region of interest" description="Disordered" evidence="8">
    <location>
        <begin position="1"/>
        <end position="25"/>
    </location>
</feature>
<evidence type="ECO:0000256" key="6">
    <source>
        <dbReference type="RuleBase" id="RU000492"/>
    </source>
</evidence>
<dbReference type="CTD" id="39871"/>
<dbReference type="SUPFAM" id="SSF52540">
    <property type="entry name" value="P-loop containing nucleoside triphosphate hydrolases"/>
    <property type="match status" value="1"/>
</dbReference>
<comment type="domain">
    <text evidence="7">The Q motif is unique to and characteristic of the DEAD box family of RNA helicases and controls ATP binding and hydrolysis.</text>
</comment>
<evidence type="ECO:0000256" key="2">
    <source>
        <dbReference type="ARBA" id="ARBA00022801"/>
    </source>
</evidence>
<dbReference type="InterPro" id="IPR014001">
    <property type="entry name" value="Helicase_ATP-bd"/>
</dbReference>
<dbReference type="InterPro" id="IPR027417">
    <property type="entry name" value="P-loop_NTPase"/>
</dbReference>
<dbReference type="Gene3D" id="3.40.50.300">
    <property type="entry name" value="P-loop containing nucleotide triphosphate hydrolases"/>
    <property type="match status" value="2"/>
</dbReference>
<dbReference type="CDD" id="cd18787">
    <property type="entry name" value="SF2_C_DEAD"/>
    <property type="match status" value="1"/>
</dbReference>
<keyword evidence="12" id="KW-1185">Reference proteome</keyword>
<dbReference type="InterPro" id="IPR011545">
    <property type="entry name" value="DEAD/DEAH_box_helicase_dom"/>
</dbReference>
<dbReference type="PROSITE" id="PS00039">
    <property type="entry name" value="DEAD_ATP_HELICASE"/>
    <property type="match status" value="1"/>
</dbReference>
<keyword evidence="4 6" id="KW-0067">ATP-binding</keyword>
<sequence>MSLFVVNRYEDEEWKKGNDDSQNHLSDLLKRIAERKREREAAAKAAAESKVETAKKEPEKVTKSETVQEKTTEPTDEAPKKKGKKKKGKKRKLDPPNEEVPVTQNVESITENGEESKKDATQITQEDFTILGSKKRLKTQVAKRVLPHWLTHPEIVHSDLSKGPTLDDMQNVLDSKLVDKLKADGFDKLFPVQARVLAWLVKCDQDYKTGKWVRDTCVSMPTGSGKTLAYALPIIQLLQHNFVRLVRCLIVLPVQELATQVYDVISKYSTGTSPRIALISGASSFKEEQEKLVQKTEKDDYISRVDIVIATPGRLIDHIRKTEGFSLSALRFLVIDEADRATEWLQYIPFPHSKAPPLSVANVRSSWNTPAQKLLLSATLSQDPEKLSRLGLFRPILFTSAVVDLEKTDKDINLDEDLNVASRYGNPSELTERIVECSIQHKPLALYRQLMKDEVIEKTLVFTNSAEAAHRLAILLQSLLKSKDVTVGELSAQLGSKQREETLEKFIQGTLRVLVSSDALARGLDIPEIKLVVSYDLPKHVKGYIHRAGRTGRGGHPGTAISLLLPNQIALFSRMLNKVGKSVPTPEKESLDEVAESVNYESHLENLQTTLANEQEQNIRRLKSHKRVIKT</sequence>
<evidence type="ECO:0000259" key="9">
    <source>
        <dbReference type="PROSITE" id="PS51192"/>
    </source>
</evidence>
<evidence type="ECO:0000256" key="4">
    <source>
        <dbReference type="ARBA" id="ARBA00022840"/>
    </source>
</evidence>
<keyword evidence="5 7" id="KW-0694">RNA-binding</keyword>
<feature type="compositionally biased region" description="Basic and acidic residues" evidence="8">
    <location>
        <begin position="37"/>
        <end position="80"/>
    </location>
</feature>
<reference evidence="11" key="1">
    <citation type="submission" date="2021-01" db="UniProtKB">
        <authorList>
            <consortium name="EnsemblMetazoa"/>
        </authorList>
    </citation>
    <scope>IDENTIFICATION</scope>
</reference>
<feature type="compositionally biased region" description="Basic and acidic residues" evidence="8">
    <location>
        <begin position="13"/>
        <end position="25"/>
    </location>
</feature>
<dbReference type="Pfam" id="PF00270">
    <property type="entry name" value="DEAD"/>
    <property type="match status" value="1"/>
</dbReference>
<organism evidence="11 12">
    <name type="scientific">Nasonia vitripennis</name>
    <name type="common">Parasitic wasp</name>
    <dbReference type="NCBI Taxonomy" id="7425"/>
    <lineage>
        <taxon>Eukaryota</taxon>
        <taxon>Metazoa</taxon>
        <taxon>Ecdysozoa</taxon>
        <taxon>Arthropoda</taxon>
        <taxon>Hexapoda</taxon>
        <taxon>Insecta</taxon>
        <taxon>Pterygota</taxon>
        <taxon>Neoptera</taxon>
        <taxon>Endopterygota</taxon>
        <taxon>Hymenoptera</taxon>
        <taxon>Apocrita</taxon>
        <taxon>Proctotrupomorpha</taxon>
        <taxon>Chalcidoidea</taxon>
        <taxon>Pteromalidae</taxon>
        <taxon>Pteromalinae</taxon>
        <taxon>Nasonia</taxon>
    </lineage>
</organism>
<evidence type="ECO:0000259" key="10">
    <source>
        <dbReference type="PROSITE" id="PS51194"/>
    </source>
</evidence>
<comment type="similarity">
    <text evidence="6">Belongs to the DEAD box helicase family.</text>
</comment>
<dbReference type="KEGG" id="nvi:100115119"/>
<evidence type="ECO:0000256" key="7">
    <source>
        <dbReference type="RuleBase" id="RU365068"/>
    </source>
</evidence>
<name>A0A7M7T9J1_NASVI</name>
<dbReference type="InParanoid" id="A0A7M7T9J1"/>
<dbReference type="PANTHER" id="PTHR24031">
    <property type="entry name" value="RNA HELICASE"/>
    <property type="match status" value="1"/>
</dbReference>
<dbReference type="RefSeq" id="XP_031784897.1">
    <property type="nucleotide sequence ID" value="XM_031929037.2"/>
</dbReference>
<dbReference type="SMART" id="SM00490">
    <property type="entry name" value="HELICc"/>
    <property type="match status" value="1"/>
</dbReference>
<dbReference type="AlphaFoldDB" id="A0A7M7T9J1"/>
<dbReference type="GeneID" id="100115119"/>
<dbReference type="GO" id="GO:0003724">
    <property type="term" value="F:RNA helicase activity"/>
    <property type="evidence" value="ECO:0007669"/>
    <property type="project" value="UniProtKB-EC"/>
</dbReference>
<dbReference type="GO" id="GO:0016787">
    <property type="term" value="F:hydrolase activity"/>
    <property type="evidence" value="ECO:0007669"/>
    <property type="project" value="UniProtKB-KW"/>
</dbReference>
<dbReference type="CDD" id="cd17956">
    <property type="entry name" value="DEADc_DDX51"/>
    <property type="match status" value="1"/>
</dbReference>
<dbReference type="EC" id="3.6.4.13" evidence="7"/>
<dbReference type="EnsemblMetazoa" id="XM_031929037">
    <property type="protein sequence ID" value="XP_031784897"/>
    <property type="gene ID" value="LOC100115119"/>
</dbReference>